<dbReference type="PRINTS" id="PR00038">
    <property type="entry name" value="HTHLUXR"/>
</dbReference>
<evidence type="ECO:0000259" key="7">
    <source>
        <dbReference type="PROSITE" id="PS50110"/>
    </source>
</evidence>
<sequence length="208" mass="23142">MIRILLVDDHPLVQDGLRMRLEAQEQFEVVGVAENGEEAFEKALLWRPDIVLTDINMPRLNGIGLLEKLSKHCPNCKTVILSMHDNREYIENAMNNGAKGYLLKDIASSELINALIGVANGGSYFSAGVSQIMFDKNSAGATKAASLTKREEDVLRLLSQGSCNRVIAESLSISIRTVETHTLKIRRKLELENSAAMMKYAIEKYPNH</sequence>
<dbReference type="InterPro" id="IPR011006">
    <property type="entry name" value="CheY-like_superfamily"/>
</dbReference>
<evidence type="ECO:0000259" key="6">
    <source>
        <dbReference type="PROSITE" id="PS50043"/>
    </source>
</evidence>
<dbReference type="GO" id="GO:0006355">
    <property type="term" value="P:regulation of DNA-templated transcription"/>
    <property type="evidence" value="ECO:0007669"/>
    <property type="project" value="InterPro"/>
</dbReference>
<name>A0A420E6W6_9ALTE</name>
<dbReference type="Proteomes" id="UP000286482">
    <property type="component" value="Unassembled WGS sequence"/>
</dbReference>
<feature type="domain" description="Response regulatory" evidence="7">
    <location>
        <begin position="3"/>
        <end position="119"/>
    </location>
</feature>
<organism evidence="8 9">
    <name type="scientific">Alginatibacterium sediminis</name>
    <dbReference type="NCBI Taxonomy" id="2164068"/>
    <lineage>
        <taxon>Bacteria</taxon>
        <taxon>Pseudomonadati</taxon>
        <taxon>Pseudomonadota</taxon>
        <taxon>Gammaproteobacteria</taxon>
        <taxon>Alteromonadales</taxon>
        <taxon>Alteromonadaceae</taxon>
        <taxon>Alginatibacterium</taxon>
    </lineage>
</organism>
<dbReference type="AlphaFoldDB" id="A0A420E6W6"/>
<comment type="caution">
    <text evidence="8">The sequence shown here is derived from an EMBL/GenBank/DDBJ whole genome shotgun (WGS) entry which is preliminary data.</text>
</comment>
<feature type="domain" description="HTH luxR-type" evidence="6">
    <location>
        <begin position="140"/>
        <end position="205"/>
    </location>
</feature>
<dbReference type="SUPFAM" id="SSF46894">
    <property type="entry name" value="C-terminal effector domain of the bipartite response regulators"/>
    <property type="match status" value="1"/>
</dbReference>
<dbReference type="Pfam" id="PF00072">
    <property type="entry name" value="Response_reg"/>
    <property type="match status" value="1"/>
</dbReference>
<feature type="modified residue" description="4-aspartylphosphate" evidence="5">
    <location>
        <position position="54"/>
    </location>
</feature>
<evidence type="ECO:0000256" key="1">
    <source>
        <dbReference type="ARBA" id="ARBA00022553"/>
    </source>
</evidence>
<evidence type="ECO:0000256" key="4">
    <source>
        <dbReference type="ARBA" id="ARBA00023163"/>
    </source>
</evidence>
<keyword evidence="9" id="KW-1185">Reference proteome</keyword>
<evidence type="ECO:0000256" key="5">
    <source>
        <dbReference type="PROSITE-ProRule" id="PRU00169"/>
    </source>
</evidence>
<evidence type="ECO:0000256" key="3">
    <source>
        <dbReference type="ARBA" id="ARBA00023125"/>
    </source>
</evidence>
<keyword evidence="3 8" id="KW-0238">DNA-binding</keyword>
<evidence type="ECO:0000256" key="2">
    <source>
        <dbReference type="ARBA" id="ARBA00023015"/>
    </source>
</evidence>
<dbReference type="GO" id="GO:0000160">
    <property type="term" value="P:phosphorelay signal transduction system"/>
    <property type="evidence" value="ECO:0007669"/>
    <property type="project" value="InterPro"/>
</dbReference>
<keyword evidence="4" id="KW-0804">Transcription</keyword>
<dbReference type="PANTHER" id="PTHR43214">
    <property type="entry name" value="TWO-COMPONENT RESPONSE REGULATOR"/>
    <property type="match status" value="1"/>
</dbReference>
<dbReference type="Gene3D" id="3.40.50.2300">
    <property type="match status" value="1"/>
</dbReference>
<dbReference type="InterPro" id="IPR016032">
    <property type="entry name" value="Sig_transdc_resp-reg_C-effctor"/>
</dbReference>
<dbReference type="RefSeq" id="WP_120356103.1">
    <property type="nucleotide sequence ID" value="NZ_RAQO01000009.1"/>
</dbReference>
<reference evidence="8 9" key="1">
    <citation type="submission" date="2018-09" db="EMBL/GenBank/DDBJ databases">
        <authorList>
            <person name="Wang Z."/>
        </authorList>
    </citation>
    <scope>NUCLEOTIDE SEQUENCE [LARGE SCALE GENOMIC DNA]</scope>
    <source>
        <strain evidence="8 9">ALS 81</strain>
    </source>
</reference>
<dbReference type="InterPro" id="IPR001789">
    <property type="entry name" value="Sig_transdc_resp-reg_receiver"/>
</dbReference>
<dbReference type="OrthoDB" id="9796655at2"/>
<gene>
    <name evidence="8" type="ORF">DBZ36_16645</name>
</gene>
<dbReference type="CDD" id="cd06170">
    <property type="entry name" value="LuxR_C_like"/>
    <property type="match status" value="1"/>
</dbReference>
<dbReference type="PROSITE" id="PS50110">
    <property type="entry name" value="RESPONSE_REGULATORY"/>
    <property type="match status" value="1"/>
</dbReference>
<dbReference type="SMART" id="SM00421">
    <property type="entry name" value="HTH_LUXR"/>
    <property type="match status" value="1"/>
</dbReference>
<dbReference type="InterPro" id="IPR058245">
    <property type="entry name" value="NreC/VraR/RcsB-like_REC"/>
</dbReference>
<dbReference type="CDD" id="cd17535">
    <property type="entry name" value="REC_NarL-like"/>
    <property type="match status" value="1"/>
</dbReference>
<dbReference type="PANTHER" id="PTHR43214:SF41">
    <property type="entry name" value="NITRATE_NITRITE RESPONSE REGULATOR PROTEIN NARP"/>
    <property type="match status" value="1"/>
</dbReference>
<proteinExistence type="predicted"/>
<keyword evidence="2" id="KW-0805">Transcription regulation</keyword>
<dbReference type="SUPFAM" id="SSF52172">
    <property type="entry name" value="CheY-like"/>
    <property type="match status" value="1"/>
</dbReference>
<dbReference type="InterPro" id="IPR000792">
    <property type="entry name" value="Tscrpt_reg_LuxR_C"/>
</dbReference>
<dbReference type="GO" id="GO:0003677">
    <property type="term" value="F:DNA binding"/>
    <property type="evidence" value="ECO:0007669"/>
    <property type="project" value="UniProtKB-KW"/>
</dbReference>
<dbReference type="SMART" id="SM00448">
    <property type="entry name" value="REC"/>
    <property type="match status" value="1"/>
</dbReference>
<keyword evidence="1 5" id="KW-0597">Phosphoprotein</keyword>
<protein>
    <submittedName>
        <fullName evidence="8">DNA-binding response regulator</fullName>
    </submittedName>
</protein>
<dbReference type="EMBL" id="RAQO01000009">
    <property type="protein sequence ID" value="RKF14292.1"/>
    <property type="molecule type" value="Genomic_DNA"/>
</dbReference>
<evidence type="ECO:0000313" key="8">
    <source>
        <dbReference type="EMBL" id="RKF14292.1"/>
    </source>
</evidence>
<dbReference type="InterPro" id="IPR039420">
    <property type="entry name" value="WalR-like"/>
</dbReference>
<evidence type="ECO:0000313" key="9">
    <source>
        <dbReference type="Proteomes" id="UP000286482"/>
    </source>
</evidence>
<accession>A0A420E6W6</accession>
<dbReference type="Pfam" id="PF00196">
    <property type="entry name" value="GerE"/>
    <property type="match status" value="1"/>
</dbReference>
<dbReference type="PROSITE" id="PS50043">
    <property type="entry name" value="HTH_LUXR_2"/>
    <property type="match status" value="1"/>
</dbReference>